<dbReference type="OrthoDB" id="5424209at2759"/>
<sequence length="630" mass="69359">MDTTFPFTEAETEGAGLLSEDLSDVAAQALKTMRSRPDLVKLSILTLQCMDMVARQEKGSPTLSPVSAVSPALTFAGDTTVVSQHTPTEYERTTYYNGITGDRDHPELVYRSDFLTTPFPKPVGRYAHIPVKSLRGVHNTPLNGVWKSVGPKIVELITARKINWSSVDPARFFTHATPGEEEKGSLGPVVIWLGVIPGSTSSDAAHEVSKRSLRFSGSMESRCCRGNGVRPSCKAGRSSPNAPCRQPPIHPPRPSFLDCSSRCSPCDSRDGGGRFPGHAHPRFHEKQRQNGDPSYKVYGVSNCHVLLKNPPHRLRAQRRCTQGTSFEFADSVDSSGASMRSRSTSVTTHSRRLLQPEKIDGLEAMENPDEEVVNEIVANRRNLNGENDAIRQLEALYGGVTRNTFDINLNRDIGYVQHAEAIKVDVEGGTRYTSDWGAFLATEAKVKDHFEGNVVDLGSKYPPEDLMAMFYPRGGGATTFKFPRGRKLRIEGCATKEDLANLTEFDSEGERWLLSSVPAGKTTNSDRSDATPAWCPLISHDVGIVSVELGIYKLGGLKTAERILRSGRLGSLRLAYEGRQSFTSLGNSTLEKHKGGSTSNHVTYLHSWLVTSLAQIKKHFPHADFYRITW</sequence>
<gene>
    <name evidence="2" type="ORF">DFH94DRAFT_786723</name>
</gene>
<name>A0A9P5JUJ2_9AGAM</name>
<dbReference type="EMBL" id="WHVB01000071">
    <property type="protein sequence ID" value="KAF8463412.1"/>
    <property type="molecule type" value="Genomic_DNA"/>
</dbReference>
<feature type="region of interest" description="Disordered" evidence="1">
    <location>
        <begin position="331"/>
        <end position="353"/>
    </location>
</feature>
<dbReference type="AlphaFoldDB" id="A0A9P5JUJ2"/>
<proteinExistence type="predicted"/>
<reference evidence="2" key="2">
    <citation type="journal article" date="2020" name="Nat. Commun.">
        <title>Large-scale genome sequencing of mycorrhizal fungi provides insights into the early evolution of symbiotic traits.</title>
        <authorList>
            <person name="Miyauchi S."/>
            <person name="Kiss E."/>
            <person name="Kuo A."/>
            <person name="Drula E."/>
            <person name="Kohler A."/>
            <person name="Sanchez-Garcia M."/>
            <person name="Morin E."/>
            <person name="Andreopoulos B."/>
            <person name="Barry K.W."/>
            <person name="Bonito G."/>
            <person name="Buee M."/>
            <person name="Carver A."/>
            <person name="Chen C."/>
            <person name="Cichocki N."/>
            <person name="Clum A."/>
            <person name="Culley D."/>
            <person name="Crous P.W."/>
            <person name="Fauchery L."/>
            <person name="Girlanda M."/>
            <person name="Hayes R.D."/>
            <person name="Keri Z."/>
            <person name="LaButti K."/>
            <person name="Lipzen A."/>
            <person name="Lombard V."/>
            <person name="Magnuson J."/>
            <person name="Maillard F."/>
            <person name="Murat C."/>
            <person name="Nolan M."/>
            <person name="Ohm R.A."/>
            <person name="Pangilinan J."/>
            <person name="Pereira M.F."/>
            <person name="Perotto S."/>
            <person name="Peter M."/>
            <person name="Pfister S."/>
            <person name="Riley R."/>
            <person name="Sitrit Y."/>
            <person name="Stielow J.B."/>
            <person name="Szollosi G."/>
            <person name="Zifcakova L."/>
            <person name="Stursova M."/>
            <person name="Spatafora J.W."/>
            <person name="Tedersoo L."/>
            <person name="Vaario L.M."/>
            <person name="Yamada A."/>
            <person name="Yan M."/>
            <person name="Wang P."/>
            <person name="Xu J."/>
            <person name="Bruns T."/>
            <person name="Baldrian P."/>
            <person name="Vilgalys R."/>
            <person name="Dunand C."/>
            <person name="Henrissat B."/>
            <person name="Grigoriev I.V."/>
            <person name="Hibbett D."/>
            <person name="Nagy L.G."/>
            <person name="Martin F.M."/>
        </authorList>
    </citation>
    <scope>NUCLEOTIDE SEQUENCE</scope>
    <source>
        <strain evidence="2">Prilba</strain>
    </source>
</reference>
<evidence type="ECO:0000313" key="3">
    <source>
        <dbReference type="Proteomes" id="UP000759537"/>
    </source>
</evidence>
<reference evidence="2" key="1">
    <citation type="submission" date="2019-10" db="EMBL/GenBank/DDBJ databases">
        <authorList>
            <consortium name="DOE Joint Genome Institute"/>
            <person name="Kuo A."/>
            <person name="Miyauchi S."/>
            <person name="Kiss E."/>
            <person name="Drula E."/>
            <person name="Kohler A."/>
            <person name="Sanchez-Garcia M."/>
            <person name="Andreopoulos B."/>
            <person name="Barry K.W."/>
            <person name="Bonito G."/>
            <person name="Buee M."/>
            <person name="Carver A."/>
            <person name="Chen C."/>
            <person name="Cichocki N."/>
            <person name="Clum A."/>
            <person name="Culley D."/>
            <person name="Crous P.W."/>
            <person name="Fauchery L."/>
            <person name="Girlanda M."/>
            <person name="Hayes R."/>
            <person name="Keri Z."/>
            <person name="LaButti K."/>
            <person name="Lipzen A."/>
            <person name="Lombard V."/>
            <person name="Magnuson J."/>
            <person name="Maillard F."/>
            <person name="Morin E."/>
            <person name="Murat C."/>
            <person name="Nolan M."/>
            <person name="Ohm R."/>
            <person name="Pangilinan J."/>
            <person name="Pereira M."/>
            <person name="Perotto S."/>
            <person name="Peter M."/>
            <person name="Riley R."/>
            <person name="Sitrit Y."/>
            <person name="Stielow B."/>
            <person name="Szollosi G."/>
            <person name="Zifcakova L."/>
            <person name="Stursova M."/>
            <person name="Spatafora J.W."/>
            <person name="Tedersoo L."/>
            <person name="Vaario L.-M."/>
            <person name="Yamada A."/>
            <person name="Yan M."/>
            <person name="Wang P."/>
            <person name="Xu J."/>
            <person name="Bruns T."/>
            <person name="Baldrian P."/>
            <person name="Vilgalys R."/>
            <person name="Henrissat B."/>
            <person name="Grigoriev I.V."/>
            <person name="Hibbett D."/>
            <person name="Nagy L.G."/>
            <person name="Martin F.M."/>
        </authorList>
    </citation>
    <scope>NUCLEOTIDE SEQUENCE</scope>
    <source>
        <strain evidence="2">Prilba</strain>
    </source>
</reference>
<accession>A0A9P5JUJ2</accession>
<protein>
    <submittedName>
        <fullName evidence="2">Uncharacterized protein</fullName>
    </submittedName>
</protein>
<comment type="caution">
    <text evidence="2">The sequence shown here is derived from an EMBL/GenBank/DDBJ whole genome shotgun (WGS) entry which is preliminary data.</text>
</comment>
<organism evidence="2 3">
    <name type="scientific">Russula ochroleuca</name>
    <dbReference type="NCBI Taxonomy" id="152965"/>
    <lineage>
        <taxon>Eukaryota</taxon>
        <taxon>Fungi</taxon>
        <taxon>Dikarya</taxon>
        <taxon>Basidiomycota</taxon>
        <taxon>Agaricomycotina</taxon>
        <taxon>Agaricomycetes</taxon>
        <taxon>Russulales</taxon>
        <taxon>Russulaceae</taxon>
        <taxon>Russula</taxon>
    </lineage>
</organism>
<evidence type="ECO:0000256" key="1">
    <source>
        <dbReference type="SAM" id="MobiDB-lite"/>
    </source>
</evidence>
<feature type="region of interest" description="Disordered" evidence="1">
    <location>
        <begin position="274"/>
        <end position="294"/>
    </location>
</feature>
<evidence type="ECO:0000313" key="2">
    <source>
        <dbReference type="EMBL" id="KAF8463412.1"/>
    </source>
</evidence>
<feature type="compositionally biased region" description="Low complexity" evidence="1">
    <location>
        <begin position="331"/>
        <end position="348"/>
    </location>
</feature>
<keyword evidence="3" id="KW-1185">Reference proteome</keyword>
<dbReference type="Proteomes" id="UP000759537">
    <property type="component" value="Unassembled WGS sequence"/>
</dbReference>